<sequence>MFYTFRPTQGGFSTRKFIWWIRSCRRYRVRLLIAWCLIIPIYRDVIFQPFYRFLNWAYWKIVFLCKPQVYRTYNYDVRSPHVWGVVTEEPPQEGIRRWSMDPKEKIENKANDFIISEFKETYKLDIFRTMGYITHPSRETNAVVEGALLQEHQNKIADSMMIKIAEECVRKGVWKDINEAFVEREKLRKKMRRKDLMEMEAVKI</sequence>
<dbReference type="AlphaFoldDB" id="A0AAU9IZF3"/>
<accession>A0AAU9IZF3</accession>
<evidence type="ECO:0000313" key="1">
    <source>
        <dbReference type="EMBL" id="CAG9318419.1"/>
    </source>
</evidence>
<keyword evidence="2" id="KW-1185">Reference proteome</keyword>
<organism evidence="1 2">
    <name type="scientific">Blepharisma stoltei</name>
    <dbReference type="NCBI Taxonomy" id="1481888"/>
    <lineage>
        <taxon>Eukaryota</taxon>
        <taxon>Sar</taxon>
        <taxon>Alveolata</taxon>
        <taxon>Ciliophora</taxon>
        <taxon>Postciliodesmatophora</taxon>
        <taxon>Heterotrichea</taxon>
        <taxon>Heterotrichida</taxon>
        <taxon>Blepharismidae</taxon>
        <taxon>Blepharisma</taxon>
    </lineage>
</organism>
<protein>
    <submittedName>
        <fullName evidence="1">Uncharacterized protein</fullName>
    </submittedName>
</protein>
<dbReference type="EMBL" id="CAJZBQ010000020">
    <property type="protein sequence ID" value="CAG9318419.1"/>
    <property type="molecule type" value="Genomic_DNA"/>
</dbReference>
<dbReference type="Proteomes" id="UP001162131">
    <property type="component" value="Unassembled WGS sequence"/>
</dbReference>
<proteinExistence type="predicted"/>
<comment type="caution">
    <text evidence="1">The sequence shown here is derived from an EMBL/GenBank/DDBJ whole genome shotgun (WGS) entry which is preliminary data.</text>
</comment>
<evidence type="ECO:0000313" key="2">
    <source>
        <dbReference type="Proteomes" id="UP001162131"/>
    </source>
</evidence>
<name>A0AAU9IZF3_9CILI</name>
<reference evidence="1" key="1">
    <citation type="submission" date="2021-09" db="EMBL/GenBank/DDBJ databases">
        <authorList>
            <consortium name="AG Swart"/>
            <person name="Singh M."/>
            <person name="Singh A."/>
            <person name="Seah K."/>
            <person name="Emmerich C."/>
        </authorList>
    </citation>
    <scope>NUCLEOTIDE SEQUENCE</scope>
    <source>
        <strain evidence="1">ATCC30299</strain>
    </source>
</reference>
<gene>
    <name evidence="1" type="ORF">BSTOLATCC_MIC20893</name>
</gene>